<keyword evidence="1" id="KW-0732">Signal</keyword>
<keyword evidence="3" id="KW-1185">Reference proteome</keyword>
<gene>
    <name evidence="2" type="ORF">WM40_16700</name>
</gene>
<feature type="chain" id="PRO_5002490955" description="Sel1 repeat family protein" evidence="1">
    <location>
        <begin position="17"/>
        <end position="319"/>
    </location>
</feature>
<sequence length="319" mass="34416">MLAGLTALLFSIGAYAVSGSSDATLARGDKALAAKQYDVAYKEYAHLASHNGLAQFDLGLIERNGWGRPADPVKACNWFEQAAHNKVPAAEQFLGDCYAQGIDRPVDGNAAVQWYMKAADAGVFYALCDAGELYLSGDIVPKDAQQGLALCARAAQLGSTPAMRRVADAYREGKSVPQNLSAARYWYGQAAERHDVEAQYRLGVMLSQGDGGDVNLPQALGWLEIAASEGYAPAYLPVAVLYANSAVDPKTGALPPDVLAKIYMWNSAAQATNHNPEERATMDRIEQLTLSVMPAQWRPDLDRRVKAYLAQHGESPSHQ</sequence>
<reference evidence="2 3" key="1">
    <citation type="submission" date="2015-03" db="EMBL/GenBank/DDBJ databases">
        <title>Draft Genome Sequence of Burkholderia andropogonis type strain ICMP2807, isolated from Sorghum bicolor.</title>
        <authorList>
            <person name="Lopes-Santos L."/>
            <person name="Castro D.B."/>
            <person name="Ottoboni L.M."/>
            <person name="Park D."/>
            <person name="Weirc B.S."/>
            <person name="Destefano S.A."/>
        </authorList>
    </citation>
    <scope>NUCLEOTIDE SEQUENCE [LARGE SCALE GENOMIC DNA]</scope>
    <source>
        <strain evidence="2 3">ICMP2807</strain>
    </source>
</reference>
<accession>A0A0F5JY41</accession>
<dbReference type="SUPFAM" id="SSF81901">
    <property type="entry name" value="HCP-like"/>
    <property type="match status" value="1"/>
</dbReference>
<protein>
    <recommendedName>
        <fullName evidence="4">Sel1 repeat family protein</fullName>
    </recommendedName>
</protein>
<organism evidence="2 3">
    <name type="scientific">Robbsia andropogonis</name>
    <dbReference type="NCBI Taxonomy" id="28092"/>
    <lineage>
        <taxon>Bacteria</taxon>
        <taxon>Pseudomonadati</taxon>
        <taxon>Pseudomonadota</taxon>
        <taxon>Betaproteobacteria</taxon>
        <taxon>Burkholderiales</taxon>
        <taxon>Burkholderiaceae</taxon>
        <taxon>Robbsia</taxon>
    </lineage>
</organism>
<dbReference type="InterPro" id="IPR006597">
    <property type="entry name" value="Sel1-like"/>
</dbReference>
<dbReference type="AlphaFoldDB" id="A0A0F5JY41"/>
<dbReference type="Proteomes" id="UP000033618">
    <property type="component" value="Unassembled WGS sequence"/>
</dbReference>
<proteinExistence type="predicted"/>
<comment type="caution">
    <text evidence="2">The sequence shown here is derived from an EMBL/GenBank/DDBJ whole genome shotgun (WGS) entry which is preliminary data.</text>
</comment>
<evidence type="ECO:0000313" key="3">
    <source>
        <dbReference type="Proteomes" id="UP000033618"/>
    </source>
</evidence>
<name>A0A0F5JY41_9BURK</name>
<dbReference type="InterPro" id="IPR011990">
    <property type="entry name" value="TPR-like_helical_dom_sf"/>
</dbReference>
<dbReference type="OrthoDB" id="8589804at2"/>
<evidence type="ECO:0000313" key="2">
    <source>
        <dbReference type="EMBL" id="KKB62600.1"/>
    </source>
</evidence>
<dbReference type="Gene3D" id="1.25.40.10">
    <property type="entry name" value="Tetratricopeptide repeat domain"/>
    <property type="match status" value="2"/>
</dbReference>
<dbReference type="SMART" id="SM00671">
    <property type="entry name" value="SEL1"/>
    <property type="match status" value="5"/>
</dbReference>
<dbReference type="Pfam" id="PF08238">
    <property type="entry name" value="Sel1"/>
    <property type="match status" value="5"/>
</dbReference>
<dbReference type="PANTHER" id="PTHR43628:SF1">
    <property type="entry name" value="CHITIN SYNTHASE REGULATORY FACTOR 2-RELATED"/>
    <property type="match status" value="1"/>
</dbReference>
<feature type="signal peptide" evidence="1">
    <location>
        <begin position="1"/>
        <end position="16"/>
    </location>
</feature>
<dbReference type="InterPro" id="IPR052945">
    <property type="entry name" value="Mitotic_Regulator"/>
</dbReference>
<dbReference type="PATRIC" id="fig|28092.6.peg.3926"/>
<dbReference type="STRING" id="28092.WM40_16700"/>
<evidence type="ECO:0000256" key="1">
    <source>
        <dbReference type="SAM" id="SignalP"/>
    </source>
</evidence>
<dbReference type="EMBL" id="LAQU01000018">
    <property type="protein sequence ID" value="KKB62600.1"/>
    <property type="molecule type" value="Genomic_DNA"/>
</dbReference>
<evidence type="ECO:0008006" key="4">
    <source>
        <dbReference type="Google" id="ProtNLM"/>
    </source>
</evidence>
<dbReference type="PANTHER" id="PTHR43628">
    <property type="entry name" value="ACTIVATOR OF C KINASE PROTEIN 1-RELATED"/>
    <property type="match status" value="1"/>
</dbReference>